<organism evidence="2 3">
    <name type="scientific">[Myrmecia] bisecta</name>
    <dbReference type="NCBI Taxonomy" id="41462"/>
    <lineage>
        <taxon>Eukaryota</taxon>
        <taxon>Viridiplantae</taxon>
        <taxon>Chlorophyta</taxon>
        <taxon>core chlorophytes</taxon>
        <taxon>Trebouxiophyceae</taxon>
        <taxon>Trebouxiales</taxon>
        <taxon>Trebouxiaceae</taxon>
        <taxon>Myrmecia</taxon>
    </lineage>
</organism>
<keyword evidence="3" id="KW-1185">Reference proteome</keyword>
<keyword evidence="1" id="KW-0560">Oxidoreductase</keyword>
<proteinExistence type="predicted"/>
<protein>
    <recommendedName>
        <fullName evidence="4">Short-chain dehydrogenase</fullName>
    </recommendedName>
</protein>
<dbReference type="EMBL" id="JALJOR010000008">
    <property type="protein sequence ID" value="KAK9812671.1"/>
    <property type="molecule type" value="Genomic_DNA"/>
</dbReference>
<dbReference type="GO" id="GO:0016491">
    <property type="term" value="F:oxidoreductase activity"/>
    <property type="evidence" value="ECO:0007669"/>
    <property type="project" value="UniProtKB-KW"/>
</dbReference>
<dbReference type="InterPro" id="IPR036291">
    <property type="entry name" value="NAD(P)-bd_dom_sf"/>
</dbReference>
<dbReference type="AlphaFoldDB" id="A0AAW1PW39"/>
<dbReference type="Gene3D" id="3.40.50.720">
    <property type="entry name" value="NAD(P)-binding Rossmann-like Domain"/>
    <property type="match status" value="1"/>
</dbReference>
<evidence type="ECO:0008006" key="4">
    <source>
        <dbReference type="Google" id="ProtNLM"/>
    </source>
</evidence>
<dbReference type="SUPFAM" id="SSF51735">
    <property type="entry name" value="NAD(P)-binding Rossmann-fold domains"/>
    <property type="match status" value="1"/>
</dbReference>
<name>A0AAW1PW39_9CHLO</name>
<sequence>MLGSCRSVQVFARTSMAMPDLKQRLERYEWDRMNLADMSGKTVLVTGGNSGIGFAMCLALAKQGAKVVLAARNSKKGKEAEQMINDSLGTDNVEMMELDLAKFDKVRSFVKEFREKHDKLHVLVNNAGVHVPGGDAPETSGEHTSEGFEITLATNYFGPMLMTHLLLDTLKDSAPSRIVNQGSPIEQLSGGVYWDDLKGEHKHKSDMQVYGTSKLYNIMVAKALNEKLKGSGVEVFSAHPGISDTPLFDKTDKSKPMGGFTSAMNVLVGQPAERGASPLLYAAASKDVEGKGGAFIGGPVGALAPFANLDQFKDRETFTEEAKHLEDCLRLYDETLKILEPYMKSA</sequence>
<evidence type="ECO:0000313" key="3">
    <source>
        <dbReference type="Proteomes" id="UP001489004"/>
    </source>
</evidence>
<evidence type="ECO:0000313" key="2">
    <source>
        <dbReference type="EMBL" id="KAK9812671.1"/>
    </source>
</evidence>
<dbReference type="Proteomes" id="UP001489004">
    <property type="component" value="Unassembled WGS sequence"/>
</dbReference>
<dbReference type="PANTHER" id="PTHR43157:SF31">
    <property type="entry name" value="PHOSPHATIDYLINOSITOL-GLYCAN BIOSYNTHESIS CLASS F PROTEIN"/>
    <property type="match status" value="1"/>
</dbReference>
<dbReference type="Pfam" id="PF00106">
    <property type="entry name" value="adh_short"/>
    <property type="match status" value="1"/>
</dbReference>
<gene>
    <name evidence="2" type="ORF">WJX72_001593</name>
</gene>
<accession>A0AAW1PW39</accession>
<dbReference type="PANTHER" id="PTHR43157">
    <property type="entry name" value="PHOSPHATIDYLINOSITOL-GLYCAN BIOSYNTHESIS CLASS F PROTEIN-RELATED"/>
    <property type="match status" value="1"/>
</dbReference>
<comment type="caution">
    <text evidence="2">The sequence shown here is derived from an EMBL/GenBank/DDBJ whole genome shotgun (WGS) entry which is preliminary data.</text>
</comment>
<dbReference type="PRINTS" id="PR00081">
    <property type="entry name" value="GDHRDH"/>
</dbReference>
<evidence type="ECO:0000256" key="1">
    <source>
        <dbReference type="ARBA" id="ARBA00023002"/>
    </source>
</evidence>
<dbReference type="InterPro" id="IPR002347">
    <property type="entry name" value="SDR_fam"/>
</dbReference>
<reference evidence="2 3" key="1">
    <citation type="journal article" date="2024" name="Nat. Commun.">
        <title>Phylogenomics reveals the evolutionary origins of lichenization in chlorophyte algae.</title>
        <authorList>
            <person name="Puginier C."/>
            <person name="Libourel C."/>
            <person name="Otte J."/>
            <person name="Skaloud P."/>
            <person name="Haon M."/>
            <person name="Grisel S."/>
            <person name="Petersen M."/>
            <person name="Berrin J.G."/>
            <person name="Delaux P.M."/>
            <person name="Dal Grande F."/>
            <person name="Keller J."/>
        </authorList>
    </citation>
    <scope>NUCLEOTIDE SEQUENCE [LARGE SCALE GENOMIC DNA]</scope>
    <source>
        <strain evidence="2 3">SAG 2043</strain>
    </source>
</reference>